<dbReference type="GO" id="GO:0030163">
    <property type="term" value="P:protein catabolic process"/>
    <property type="evidence" value="ECO:0007669"/>
    <property type="project" value="UniProtKB-ARBA"/>
</dbReference>
<keyword evidence="17" id="KW-1185">Reference proteome</keyword>
<keyword evidence="12" id="KW-0326">Glycosidase</keyword>
<evidence type="ECO:0000256" key="10">
    <source>
        <dbReference type="ARBA" id="ARBA00050474"/>
    </source>
</evidence>
<dbReference type="EC" id="3.2.1.45" evidence="5 12"/>
<dbReference type="PANTHER" id="PTHR11069">
    <property type="entry name" value="GLUCOSYLCERAMIDASE"/>
    <property type="match status" value="1"/>
</dbReference>
<comment type="caution">
    <text evidence="16">The sequence shown here is derived from an EMBL/GenBank/DDBJ whole genome shotgun (WGS) entry which is preliminary data.</text>
</comment>
<gene>
    <name evidence="16" type="ORF">EEDITHA_LOCUS9658</name>
</gene>
<dbReference type="GO" id="GO:0016758">
    <property type="term" value="F:hexosyltransferase activity"/>
    <property type="evidence" value="ECO:0007669"/>
    <property type="project" value="UniProtKB-ARBA"/>
</dbReference>
<comment type="pathway">
    <text evidence="2">Lipid metabolism; sphingolipid metabolism.</text>
</comment>
<comment type="similarity">
    <text evidence="4 12">Belongs to the glycosyl hydrolase 30 family.</text>
</comment>
<dbReference type="Proteomes" id="UP001153954">
    <property type="component" value="Unassembled WGS sequence"/>
</dbReference>
<dbReference type="PANTHER" id="PTHR11069:SF23">
    <property type="entry name" value="LYSOSOMAL ACID GLUCOSYLCERAMIDASE"/>
    <property type="match status" value="1"/>
</dbReference>
<keyword evidence="9 12" id="KW-0443">Lipid metabolism</keyword>
<evidence type="ECO:0000259" key="14">
    <source>
        <dbReference type="Pfam" id="PF02055"/>
    </source>
</evidence>
<dbReference type="EMBL" id="CAKOGL010000013">
    <property type="protein sequence ID" value="CAH2094055.1"/>
    <property type="molecule type" value="Genomic_DNA"/>
</dbReference>
<comment type="catalytic activity">
    <reaction evidence="11">
        <text>an N-acyl-1-beta-D-glucosyl-15-methylhexadecasphing-4-enine + H2O = an N-acyl-15-methylhexadecasphing-4-enine + D-glucose</text>
        <dbReference type="Rhea" id="RHEA:34755"/>
        <dbReference type="ChEBI" id="CHEBI:4167"/>
        <dbReference type="ChEBI" id="CHEBI:15377"/>
        <dbReference type="ChEBI" id="CHEBI:70815"/>
        <dbReference type="ChEBI" id="CHEBI:70846"/>
    </reaction>
    <physiologicalReaction direction="left-to-right" evidence="11">
        <dbReference type="Rhea" id="RHEA:34756"/>
    </physiologicalReaction>
</comment>
<dbReference type="GO" id="GO:0006066">
    <property type="term" value="P:alcohol metabolic process"/>
    <property type="evidence" value="ECO:0007669"/>
    <property type="project" value="UniProtKB-ARBA"/>
</dbReference>
<dbReference type="GO" id="GO:0005764">
    <property type="term" value="C:lysosome"/>
    <property type="evidence" value="ECO:0007669"/>
    <property type="project" value="UniProtKB-ARBA"/>
</dbReference>
<feature type="chain" id="PRO_5043404014" description="Glucosylceramidase" evidence="13">
    <location>
        <begin position="20"/>
        <end position="515"/>
    </location>
</feature>
<evidence type="ECO:0000256" key="4">
    <source>
        <dbReference type="ARBA" id="ARBA00005382"/>
    </source>
</evidence>
<feature type="domain" description="Glycosyl hydrolase family 30 beta sandwich" evidence="15">
    <location>
        <begin position="448"/>
        <end position="511"/>
    </location>
</feature>
<dbReference type="InterPro" id="IPR033452">
    <property type="entry name" value="GH30_C"/>
</dbReference>
<dbReference type="GO" id="GO:0007040">
    <property type="term" value="P:lysosome organization"/>
    <property type="evidence" value="ECO:0007669"/>
    <property type="project" value="UniProtKB-ARBA"/>
</dbReference>
<keyword evidence="7 12" id="KW-0378">Hydrolase</keyword>
<dbReference type="GO" id="GO:0005774">
    <property type="term" value="C:vacuolar membrane"/>
    <property type="evidence" value="ECO:0007669"/>
    <property type="project" value="UniProtKB-ARBA"/>
</dbReference>
<dbReference type="GO" id="GO:0006914">
    <property type="term" value="P:autophagy"/>
    <property type="evidence" value="ECO:0007669"/>
    <property type="project" value="UniProtKB-ARBA"/>
</dbReference>
<name>A0AAU9UB55_EUPED</name>
<dbReference type="FunFam" id="3.20.20.80:FF:000030">
    <property type="entry name" value="Lysosomal acid glucosylceramidase"/>
    <property type="match status" value="1"/>
</dbReference>
<dbReference type="GO" id="GO:0006680">
    <property type="term" value="P:glucosylceramide catabolic process"/>
    <property type="evidence" value="ECO:0007669"/>
    <property type="project" value="UniProtKB-ARBA"/>
</dbReference>
<dbReference type="GO" id="GO:0042391">
    <property type="term" value="P:regulation of membrane potential"/>
    <property type="evidence" value="ECO:0007669"/>
    <property type="project" value="UniProtKB-ARBA"/>
</dbReference>
<dbReference type="InterPro" id="IPR017853">
    <property type="entry name" value="GH"/>
</dbReference>
<feature type="domain" description="Glycosyl hydrolase family 30 TIM-barrel" evidence="14">
    <location>
        <begin position="98"/>
        <end position="445"/>
    </location>
</feature>
<comment type="catalytic activity">
    <reaction evidence="1">
        <text>a beta-D-glucosyl-(1&lt;-&gt;1')-N-acylsphing-4-enine + H2O = an N-acylsphing-4-enine + D-glucose</text>
        <dbReference type="Rhea" id="RHEA:13269"/>
        <dbReference type="ChEBI" id="CHEBI:4167"/>
        <dbReference type="ChEBI" id="CHEBI:15377"/>
        <dbReference type="ChEBI" id="CHEBI:22801"/>
        <dbReference type="ChEBI" id="CHEBI:52639"/>
        <dbReference type="EC" id="3.2.1.45"/>
    </reaction>
    <physiologicalReaction direction="left-to-right" evidence="1">
        <dbReference type="Rhea" id="RHEA:13270"/>
    </physiologicalReaction>
</comment>
<dbReference type="GO" id="GO:0004348">
    <property type="term" value="F:glucosylceramidase activity"/>
    <property type="evidence" value="ECO:0007669"/>
    <property type="project" value="UniProtKB-EC"/>
</dbReference>
<organism evidence="16 17">
    <name type="scientific">Euphydryas editha</name>
    <name type="common">Edith's checkerspot</name>
    <dbReference type="NCBI Taxonomy" id="104508"/>
    <lineage>
        <taxon>Eukaryota</taxon>
        <taxon>Metazoa</taxon>
        <taxon>Ecdysozoa</taxon>
        <taxon>Arthropoda</taxon>
        <taxon>Hexapoda</taxon>
        <taxon>Insecta</taxon>
        <taxon>Pterygota</taxon>
        <taxon>Neoptera</taxon>
        <taxon>Endopterygota</taxon>
        <taxon>Lepidoptera</taxon>
        <taxon>Glossata</taxon>
        <taxon>Ditrysia</taxon>
        <taxon>Papilionoidea</taxon>
        <taxon>Nymphalidae</taxon>
        <taxon>Nymphalinae</taxon>
        <taxon>Euphydryas</taxon>
    </lineage>
</organism>
<feature type="signal peptide" evidence="13">
    <location>
        <begin position="1"/>
        <end position="19"/>
    </location>
</feature>
<dbReference type="GO" id="GO:0010605">
    <property type="term" value="P:negative regulation of macromolecule metabolic process"/>
    <property type="evidence" value="ECO:0007669"/>
    <property type="project" value="UniProtKB-ARBA"/>
</dbReference>
<dbReference type="GO" id="GO:0051246">
    <property type="term" value="P:regulation of protein metabolic process"/>
    <property type="evidence" value="ECO:0007669"/>
    <property type="project" value="UniProtKB-ARBA"/>
</dbReference>
<evidence type="ECO:0000313" key="17">
    <source>
        <dbReference type="Proteomes" id="UP001153954"/>
    </source>
</evidence>
<dbReference type="InterPro" id="IPR001139">
    <property type="entry name" value="Glyco_hydro_30"/>
</dbReference>
<evidence type="ECO:0000256" key="8">
    <source>
        <dbReference type="ARBA" id="ARBA00022919"/>
    </source>
</evidence>
<evidence type="ECO:0000256" key="7">
    <source>
        <dbReference type="ARBA" id="ARBA00022801"/>
    </source>
</evidence>
<proteinExistence type="inferred from homology"/>
<comment type="catalytic activity">
    <reaction evidence="10">
        <text>a beta-D-glucosylceramide + H2O = an N-acyl-sphingoid base + D-glucose</text>
        <dbReference type="Rhea" id="RHEA:81447"/>
        <dbReference type="ChEBI" id="CHEBI:4167"/>
        <dbReference type="ChEBI" id="CHEBI:15377"/>
        <dbReference type="ChEBI" id="CHEBI:83264"/>
        <dbReference type="ChEBI" id="CHEBI:83273"/>
    </reaction>
    <physiologicalReaction direction="left-to-right" evidence="10">
        <dbReference type="Rhea" id="RHEA:81448"/>
    </physiologicalReaction>
</comment>
<sequence length="515" mass="58592">MYLFLGIIVSLNAVTTVIGDTPCAERRIPNESVVCVCNSSYCDDITREVPTGRTYITYTSSEDGLRFKKDSGVWSYSNVEPCCATTLELFPNATYQTIEGFGGAVTDSAAINWKSLPPVLQDYLIRSYFSEKGLEYNMLRVPIGGTDFSTRAYAYNELPENDTHLSNYTLAPEDYMYKIPMIKSIMNVSTAPVHIVASTWSPPLWMKTRHQYGGISRLKEEYYQTYADYHLKFIEKYDQLGIPVWGITTTNEPLNGLLGIAKFNSLGWNLMEMGKWITENLGPTIRNSKYKDLKILAGDDQRLIIYYWFNLMAKYYPKVLDYIDGLGVHYYTDKFVPAIIFETVTNTHPEKFILATEASEGSAPWQNVKLQLGSWTRAKWYIEDIMEDLNYNVVGWIDWNLCLNLKGGPAWEGSNVDSPIIVDKDKQEFLKQPMYYAMGHFSKFIPRGSVRIKVEEKKPLSSSALSHVAFLTPKNTTVVVIYNDGEARTVNLKNGIKQNILYLPAHSLTTLEYAN</sequence>
<evidence type="ECO:0000256" key="6">
    <source>
        <dbReference type="ARBA" id="ARBA00022729"/>
    </source>
</evidence>
<dbReference type="SUPFAM" id="SSF51445">
    <property type="entry name" value="(Trans)glycosidases"/>
    <property type="match status" value="1"/>
</dbReference>
<evidence type="ECO:0000256" key="9">
    <source>
        <dbReference type="ARBA" id="ARBA00023098"/>
    </source>
</evidence>
<evidence type="ECO:0000313" key="16">
    <source>
        <dbReference type="EMBL" id="CAH2094055.1"/>
    </source>
</evidence>
<evidence type="ECO:0000256" key="13">
    <source>
        <dbReference type="SAM" id="SignalP"/>
    </source>
</evidence>
<evidence type="ECO:0000256" key="2">
    <source>
        <dbReference type="ARBA" id="ARBA00004760"/>
    </source>
</evidence>
<evidence type="ECO:0000256" key="5">
    <source>
        <dbReference type="ARBA" id="ARBA00012658"/>
    </source>
</evidence>
<dbReference type="InterPro" id="IPR033453">
    <property type="entry name" value="Glyco_hydro_30_TIM-barrel"/>
</dbReference>
<dbReference type="GO" id="GO:0016241">
    <property type="term" value="P:regulation of macroautophagy"/>
    <property type="evidence" value="ECO:0007669"/>
    <property type="project" value="UniProtKB-ARBA"/>
</dbReference>
<dbReference type="GO" id="GO:0008202">
    <property type="term" value="P:steroid metabolic process"/>
    <property type="evidence" value="ECO:0007669"/>
    <property type="project" value="UniProtKB-ARBA"/>
</dbReference>
<evidence type="ECO:0000259" key="15">
    <source>
        <dbReference type="Pfam" id="PF17189"/>
    </source>
</evidence>
<dbReference type="GO" id="GO:0005102">
    <property type="term" value="F:signaling receptor binding"/>
    <property type="evidence" value="ECO:0007669"/>
    <property type="project" value="UniProtKB-ARBA"/>
</dbReference>
<evidence type="ECO:0000256" key="1">
    <source>
        <dbReference type="ARBA" id="ARBA00001013"/>
    </source>
</evidence>
<protein>
    <recommendedName>
        <fullName evidence="5 12">Glucosylceramidase</fullName>
        <ecNumber evidence="5 12">3.2.1.45</ecNumber>
    </recommendedName>
</protein>
<comment type="pathway">
    <text evidence="3">Sphingolipid metabolism.</text>
</comment>
<evidence type="ECO:0000256" key="12">
    <source>
        <dbReference type="RuleBase" id="RU361188"/>
    </source>
</evidence>
<dbReference type="PRINTS" id="PR00843">
    <property type="entry name" value="GLHYDRLASE30"/>
</dbReference>
<dbReference type="Pfam" id="PF02055">
    <property type="entry name" value="Glyco_hydro_30"/>
    <property type="match status" value="1"/>
</dbReference>
<accession>A0AAU9UB55</accession>
<dbReference type="Gene3D" id="3.20.20.80">
    <property type="entry name" value="Glycosidases"/>
    <property type="match status" value="1"/>
</dbReference>
<reference evidence="16" key="1">
    <citation type="submission" date="2022-03" db="EMBL/GenBank/DDBJ databases">
        <authorList>
            <person name="Tunstrom K."/>
        </authorList>
    </citation>
    <scope>NUCLEOTIDE SEQUENCE</scope>
</reference>
<evidence type="ECO:0000256" key="3">
    <source>
        <dbReference type="ARBA" id="ARBA00004991"/>
    </source>
</evidence>
<dbReference type="AlphaFoldDB" id="A0AAU9UB55"/>
<evidence type="ECO:0000256" key="11">
    <source>
        <dbReference type="ARBA" id="ARBA00051345"/>
    </source>
</evidence>
<dbReference type="GO" id="GO:0032006">
    <property type="term" value="P:regulation of TOR signaling"/>
    <property type="evidence" value="ECO:0007669"/>
    <property type="project" value="UniProtKB-ARBA"/>
</dbReference>
<dbReference type="SUPFAM" id="SSF51011">
    <property type="entry name" value="Glycosyl hydrolase domain"/>
    <property type="match status" value="1"/>
</dbReference>
<dbReference type="Pfam" id="PF17189">
    <property type="entry name" value="Glyco_hydro_30C"/>
    <property type="match status" value="1"/>
</dbReference>
<keyword evidence="6 13" id="KW-0732">Signal</keyword>
<keyword evidence="8 12" id="KW-0746">Sphingolipid metabolism</keyword>